<gene>
    <name evidence="2" type="ORF">HNP47_003244</name>
</gene>
<dbReference type="SUPFAM" id="SSF53098">
    <property type="entry name" value="Ribonuclease H-like"/>
    <property type="match status" value="1"/>
</dbReference>
<dbReference type="CDD" id="cd06127">
    <property type="entry name" value="DEDDh"/>
    <property type="match status" value="1"/>
</dbReference>
<dbReference type="Proteomes" id="UP000556201">
    <property type="component" value="Unassembled WGS sequence"/>
</dbReference>
<dbReference type="InterPro" id="IPR012337">
    <property type="entry name" value="RNaseH-like_sf"/>
</dbReference>
<dbReference type="Gene3D" id="3.30.420.10">
    <property type="entry name" value="Ribonuclease H-like superfamily/Ribonuclease H"/>
    <property type="match status" value="1"/>
</dbReference>
<feature type="domain" description="Exonuclease" evidence="1">
    <location>
        <begin position="2"/>
        <end position="172"/>
    </location>
</feature>
<dbReference type="InterPro" id="IPR013520">
    <property type="entry name" value="Ribonucl_H"/>
</dbReference>
<dbReference type="GO" id="GO:0003676">
    <property type="term" value="F:nucleic acid binding"/>
    <property type="evidence" value="ECO:0007669"/>
    <property type="project" value="InterPro"/>
</dbReference>
<dbReference type="GO" id="GO:0006259">
    <property type="term" value="P:DNA metabolic process"/>
    <property type="evidence" value="ECO:0007669"/>
    <property type="project" value="UniProtKB-ARBA"/>
</dbReference>
<dbReference type="AlphaFoldDB" id="A0A7W9L7A4"/>
<dbReference type="GO" id="GO:0004527">
    <property type="term" value="F:exonuclease activity"/>
    <property type="evidence" value="ECO:0007669"/>
    <property type="project" value="UniProtKB-ARBA"/>
</dbReference>
<evidence type="ECO:0000313" key="2">
    <source>
        <dbReference type="EMBL" id="MBB5773219.1"/>
    </source>
</evidence>
<name>A0A7W9L7A4_BREVE</name>
<protein>
    <submittedName>
        <fullName evidence="2">Exodeoxyribonuclease X</fullName>
        <ecNumber evidence="2">3.1.11.-</ecNumber>
    </submittedName>
</protein>
<keyword evidence="2" id="KW-0378">Hydrolase</keyword>
<evidence type="ECO:0000313" key="3">
    <source>
        <dbReference type="Proteomes" id="UP000556201"/>
    </source>
</evidence>
<dbReference type="Pfam" id="PF00929">
    <property type="entry name" value="RNase_T"/>
    <property type="match status" value="1"/>
</dbReference>
<sequence>MRLRVIDIETSGGSPSEIIEIAAVDVVQTDGVWRAEPPRSRLFRPNGAITFHAMAIHHLTPSHFDASLPCCDDRQLIDFLQGGGAADYMVAHNVAFESAHIGAAVTGDTRWICTVKGARHAWPDAPGHSNQVLRYWRGLDLDPALAMPPHRAAPDAWVTAHLLIDLLQTCSVDDLAAATHAPRRLDRIPFGRYRGKDWSLAPADYLRWLIAEPEMAADVVRRAEKELAGRLTPASANEGDI</sequence>
<accession>A0A7W9L7A4</accession>
<dbReference type="SMART" id="SM00479">
    <property type="entry name" value="EXOIII"/>
    <property type="match status" value="1"/>
</dbReference>
<evidence type="ECO:0000259" key="1">
    <source>
        <dbReference type="SMART" id="SM00479"/>
    </source>
</evidence>
<dbReference type="InterPro" id="IPR036397">
    <property type="entry name" value="RNaseH_sf"/>
</dbReference>
<organism evidence="2 3">
    <name type="scientific">Brevundimonas vesicularis</name>
    <name type="common">Pseudomonas vesicularis</name>
    <dbReference type="NCBI Taxonomy" id="41276"/>
    <lineage>
        <taxon>Bacteria</taxon>
        <taxon>Pseudomonadati</taxon>
        <taxon>Pseudomonadota</taxon>
        <taxon>Alphaproteobacteria</taxon>
        <taxon>Caulobacterales</taxon>
        <taxon>Caulobacteraceae</taxon>
        <taxon>Brevundimonas</taxon>
    </lineage>
</organism>
<dbReference type="EMBL" id="JACHLJ010000009">
    <property type="protein sequence ID" value="MBB5773219.1"/>
    <property type="molecule type" value="Genomic_DNA"/>
</dbReference>
<comment type="caution">
    <text evidence="2">The sequence shown here is derived from an EMBL/GenBank/DDBJ whole genome shotgun (WGS) entry which is preliminary data.</text>
</comment>
<reference evidence="2 3" key="1">
    <citation type="submission" date="2020-08" db="EMBL/GenBank/DDBJ databases">
        <title>Functional genomics of gut bacteria from endangered species of beetles.</title>
        <authorList>
            <person name="Carlos-Shanley C."/>
        </authorList>
    </citation>
    <scope>NUCLEOTIDE SEQUENCE [LARGE SCALE GENOMIC DNA]</scope>
    <source>
        <strain evidence="2 3">S00192</strain>
    </source>
</reference>
<proteinExistence type="predicted"/>
<dbReference type="EC" id="3.1.11.-" evidence="2"/>
<dbReference type="RefSeq" id="WP_184280355.1">
    <property type="nucleotide sequence ID" value="NZ_JACHLJ010000009.1"/>
</dbReference>